<name>A0A6I4U8W0_9SPHN</name>
<dbReference type="AlphaFoldDB" id="A0A6I4U8W0"/>
<evidence type="ECO:0000256" key="1">
    <source>
        <dbReference type="SAM" id="SignalP"/>
    </source>
</evidence>
<dbReference type="OrthoDB" id="7237303at2"/>
<dbReference type="RefSeq" id="WP_160617287.1">
    <property type="nucleotide sequence ID" value="NZ_WTYR01000001.1"/>
</dbReference>
<dbReference type="EMBL" id="WTYR01000001">
    <property type="protein sequence ID" value="MXP10717.1"/>
    <property type="molecule type" value="Genomic_DNA"/>
</dbReference>
<evidence type="ECO:0000313" key="2">
    <source>
        <dbReference type="EMBL" id="MXP10717.1"/>
    </source>
</evidence>
<dbReference type="InterPro" id="IPR011050">
    <property type="entry name" value="Pectin_lyase_fold/virulence"/>
</dbReference>
<reference evidence="2 3" key="1">
    <citation type="submission" date="2019-12" db="EMBL/GenBank/DDBJ databases">
        <title>Genomic-based taxomic classification of the family Erythrobacteraceae.</title>
        <authorList>
            <person name="Xu L."/>
        </authorList>
    </citation>
    <scope>NUCLEOTIDE SEQUENCE [LARGE SCALE GENOMIC DNA]</scope>
    <source>
        <strain evidence="2 3">LMG 29519</strain>
    </source>
</reference>
<proteinExistence type="predicted"/>
<feature type="signal peptide" evidence="1">
    <location>
        <begin position="1"/>
        <end position="25"/>
    </location>
</feature>
<dbReference type="InterPro" id="IPR012334">
    <property type="entry name" value="Pectin_lyas_fold"/>
</dbReference>
<dbReference type="SUPFAM" id="SSF51126">
    <property type="entry name" value="Pectin lyase-like"/>
    <property type="match status" value="1"/>
</dbReference>
<dbReference type="Proteomes" id="UP000429229">
    <property type="component" value="Unassembled WGS sequence"/>
</dbReference>
<evidence type="ECO:0000313" key="3">
    <source>
        <dbReference type="Proteomes" id="UP000429229"/>
    </source>
</evidence>
<dbReference type="Gene3D" id="2.160.20.10">
    <property type="entry name" value="Single-stranded right-handed beta-helix, Pectin lyase-like"/>
    <property type="match status" value="1"/>
</dbReference>
<protein>
    <submittedName>
        <fullName evidence="2">Right-handed parallel beta-helix repeat-containing protein</fullName>
    </submittedName>
</protein>
<gene>
    <name evidence="2" type="ORF">GRI68_11060</name>
</gene>
<feature type="chain" id="PRO_5026046586" evidence="1">
    <location>
        <begin position="26"/>
        <end position="317"/>
    </location>
</feature>
<organism evidence="2 3">
    <name type="scientific">Alteriqipengyuania halimionae</name>
    <dbReference type="NCBI Taxonomy" id="1926630"/>
    <lineage>
        <taxon>Bacteria</taxon>
        <taxon>Pseudomonadati</taxon>
        <taxon>Pseudomonadota</taxon>
        <taxon>Alphaproteobacteria</taxon>
        <taxon>Sphingomonadales</taxon>
        <taxon>Erythrobacteraceae</taxon>
        <taxon>Alteriqipengyuania</taxon>
    </lineage>
</organism>
<keyword evidence="1" id="KW-0732">Signal</keyword>
<accession>A0A6I4U8W0</accession>
<comment type="caution">
    <text evidence="2">The sequence shown here is derived from an EMBL/GenBank/DDBJ whole genome shotgun (WGS) entry which is preliminary data.</text>
</comment>
<sequence length="317" mass="33642">MKHVALSPAIALSVFALALSAGASAQSSGPFTVAETGKSYDNLQMAIYEAEALPKGTIVIANGVHRVCGVQQRGSVTFEAEQPGEARFSGISCEGKAALVLRGQSSRVEGLVFSNLRVGDGNGAGIRLEAGDLFVSQSWFRDSQQGILTANDTDGDIVIDKSTFTRLGTCENAAGCAHSIYIGDYGSLTVTRSRFEEGRGGHYVKSRAAKIDLRDSSFDDAKGQATNYMVDLPAGAVGRIANNWFVQGRDKENWSAFVAIAAEGGGNASEGLVIEDNTARFVPGLARDTYFVASWTGEPLTIRNNDLARGIAKFDQR</sequence>
<keyword evidence="3" id="KW-1185">Reference proteome</keyword>